<keyword evidence="7" id="KW-0479">Metal-binding</keyword>
<feature type="transmembrane region" description="Helical" evidence="7">
    <location>
        <begin position="287"/>
        <end position="308"/>
    </location>
</feature>
<dbReference type="PROSITE" id="PS01347">
    <property type="entry name" value="MRAY_1"/>
    <property type="match status" value="1"/>
</dbReference>
<keyword evidence="7" id="KW-0573">Peptidoglycan synthesis</keyword>
<keyword evidence="7" id="KW-0132">Cell division</keyword>
<gene>
    <name evidence="7 9" type="primary">mraY</name>
    <name evidence="9" type="ORF">DYH56_11845</name>
</gene>
<dbReference type="InterPro" id="IPR018480">
    <property type="entry name" value="PNAcMuramoyl-5peptid_Trfase_CS"/>
</dbReference>
<dbReference type="Pfam" id="PF00953">
    <property type="entry name" value="Glycos_transf_4"/>
    <property type="match status" value="1"/>
</dbReference>
<keyword evidence="4 7" id="KW-0812">Transmembrane</keyword>
<dbReference type="CDD" id="cd06852">
    <property type="entry name" value="GT_MraY"/>
    <property type="match status" value="1"/>
</dbReference>
<dbReference type="PROSITE" id="PS01348">
    <property type="entry name" value="MRAY_2"/>
    <property type="match status" value="1"/>
</dbReference>
<dbReference type="Proteomes" id="UP000263486">
    <property type="component" value="Unassembled WGS sequence"/>
</dbReference>
<protein>
    <recommendedName>
        <fullName evidence="7 8">Phospho-N-acetylmuramoyl-pentapeptide-transferase</fullName>
        <ecNumber evidence="7 8">2.7.8.13</ecNumber>
    </recommendedName>
    <alternativeName>
        <fullName evidence="7">UDP-MurNAc-pentapeptide phosphotransferase</fullName>
    </alternativeName>
</protein>
<keyword evidence="5 7" id="KW-1133">Transmembrane helix</keyword>
<evidence type="ECO:0000256" key="5">
    <source>
        <dbReference type="ARBA" id="ARBA00022989"/>
    </source>
</evidence>
<dbReference type="InterPro" id="IPR003524">
    <property type="entry name" value="PNAcMuramoyl-5peptid_Trfase"/>
</dbReference>
<keyword evidence="7" id="KW-1003">Cell membrane</keyword>
<keyword evidence="3 7" id="KW-0808">Transferase</keyword>
<keyword evidence="7" id="KW-0460">Magnesium</keyword>
<dbReference type="GO" id="GO:0016740">
    <property type="term" value="F:transferase activity"/>
    <property type="evidence" value="ECO:0007669"/>
    <property type="project" value="UniProtKB-KW"/>
</dbReference>
<comment type="caution">
    <text evidence="9">The sequence shown here is derived from an EMBL/GenBank/DDBJ whole genome shotgun (WGS) entry which is preliminary data.</text>
</comment>
<dbReference type="InterPro" id="IPR000715">
    <property type="entry name" value="Glycosyl_transferase_4"/>
</dbReference>
<evidence type="ECO:0000256" key="6">
    <source>
        <dbReference type="ARBA" id="ARBA00023136"/>
    </source>
</evidence>
<evidence type="ECO:0000313" key="9">
    <source>
        <dbReference type="EMBL" id="REI40256.1"/>
    </source>
</evidence>
<evidence type="ECO:0000256" key="8">
    <source>
        <dbReference type="NCBIfam" id="TIGR00445"/>
    </source>
</evidence>
<keyword evidence="7" id="KW-0961">Cell wall biogenesis/degradation</keyword>
<feature type="transmembrane region" description="Helical" evidence="7">
    <location>
        <begin position="20"/>
        <end position="44"/>
    </location>
</feature>
<dbReference type="EMBL" id="QUAJ01000022">
    <property type="protein sequence ID" value="REI40256.1"/>
    <property type="molecule type" value="Genomic_DNA"/>
</dbReference>
<comment type="pathway">
    <text evidence="7">Cell wall biogenesis; peptidoglycan biosynthesis.</text>
</comment>
<feature type="transmembrane region" description="Helical" evidence="7">
    <location>
        <begin position="164"/>
        <end position="182"/>
    </location>
</feature>
<reference evidence="9 10" key="1">
    <citation type="submission" date="2018-08" db="EMBL/GenBank/DDBJ databases">
        <title>Draft genome sequence of Psychrilyobacter sp. strain SD5 isolated from Black Sea water.</title>
        <authorList>
            <person name="Yadav S."/>
            <person name="Villanueva L."/>
            <person name="Damste J.S.S."/>
        </authorList>
    </citation>
    <scope>NUCLEOTIDE SEQUENCE [LARGE SCALE GENOMIC DNA]</scope>
    <source>
        <strain evidence="9 10">SD5</strain>
    </source>
</reference>
<keyword evidence="10" id="KW-1185">Reference proteome</keyword>
<evidence type="ECO:0000256" key="7">
    <source>
        <dbReference type="HAMAP-Rule" id="MF_00038"/>
    </source>
</evidence>
<dbReference type="PANTHER" id="PTHR22926:SF5">
    <property type="entry name" value="PHOSPHO-N-ACETYLMURAMOYL-PENTAPEPTIDE-TRANSFERASE HOMOLOG"/>
    <property type="match status" value="1"/>
</dbReference>
<evidence type="ECO:0000256" key="1">
    <source>
        <dbReference type="ARBA" id="ARBA00004141"/>
    </source>
</evidence>
<evidence type="ECO:0000256" key="3">
    <source>
        <dbReference type="ARBA" id="ARBA00022679"/>
    </source>
</evidence>
<feature type="transmembrane region" description="Helical" evidence="7">
    <location>
        <begin position="260"/>
        <end position="281"/>
    </location>
</feature>
<comment type="catalytic activity">
    <reaction evidence="7">
        <text>UDP-N-acetyl-alpha-D-muramoyl-L-alanyl-gamma-D-glutamyl-meso-2,6-diaminopimeloyl-D-alanyl-D-alanine + di-trans,octa-cis-undecaprenyl phosphate = di-trans,octa-cis-undecaprenyl diphospho-N-acetyl-alpha-D-muramoyl-L-alanyl-D-glutamyl-meso-2,6-diaminopimeloyl-D-alanyl-D-alanine + UMP</text>
        <dbReference type="Rhea" id="RHEA:28386"/>
        <dbReference type="ChEBI" id="CHEBI:57865"/>
        <dbReference type="ChEBI" id="CHEBI:60392"/>
        <dbReference type="ChEBI" id="CHEBI:61386"/>
        <dbReference type="ChEBI" id="CHEBI:61387"/>
        <dbReference type="EC" id="2.7.8.13"/>
    </reaction>
</comment>
<dbReference type="NCBIfam" id="TIGR00445">
    <property type="entry name" value="mraY"/>
    <property type="match status" value="1"/>
</dbReference>
<keyword evidence="6 7" id="KW-0472">Membrane</keyword>
<comment type="similarity">
    <text evidence="2 7">Belongs to the glycosyltransferase 4 family. MraY subfamily.</text>
</comment>
<comment type="cofactor">
    <cofactor evidence="7">
        <name>Mg(2+)</name>
        <dbReference type="ChEBI" id="CHEBI:18420"/>
    </cofactor>
</comment>
<accession>A0ABX9KEU9</accession>
<comment type="function">
    <text evidence="7">Catalyzes the initial step of the lipid cycle reactions in the biosynthesis of the cell wall peptidoglycan: transfers peptidoglycan precursor phospho-MurNAc-pentapeptide from UDP-MurNAc-pentapeptide onto the lipid carrier undecaprenyl phosphate, yielding undecaprenyl-pyrophosphoryl-MurNAc-pentapeptide, known as lipid I.</text>
</comment>
<name>A0ABX9KEU9_9FUSO</name>
<dbReference type="RefSeq" id="WP_114643085.1">
    <property type="nucleotide sequence ID" value="NZ_JAACIO010000022.1"/>
</dbReference>
<dbReference type="HAMAP" id="MF_00038">
    <property type="entry name" value="MraY"/>
    <property type="match status" value="1"/>
</dbReference>
<proteinExistence type="inferred from homology"/>
<keyword evidence="7" id="KW-0133">Cell shape</keyword>
<feature type="transmembrane region" description="Helical" evidence="7">
    <location>
        <begin position="130"/>
        <end position="148"/>
    </location>
</feature>
<feature type="transmembrane region" description="Helical" evidence="7">
    <location>
        <begin position="194"/>
        <end position="215"/>
    </location>
</feature>
<evidence type="ECO:0000256" key="4">
    <source>
        <dbReference type="ARBA" id="ARBA00022692"/>
    </source>
</evidence>
<dbReference type="EC" id="2.7.8.13" evidence="7 8"/>
<dbReference type="PANTHER" id="PTHR22926">
    <property type="entry name" value="PHOSPHO-N-ACETYLMURAMOYL-PENTAPEPTIDE-TRANSFERASE"/>
    <property type="match status" value="1"/>
</dbReference>
<evidence type="ECO:0000256" key="2">
    <source>
        <dbReference type="ARBA" id="ARBA00005583"/>
    </source>
</evidence>
<feature type="transmembrane region" description="Helical" evidence="7">
    <location>
        <begin position="93"/>
        <end position="110"/>
    </location>
</feature>
<comment type="subcellular location">
    <subcellularLocation>
        <location evidence="7">Cell membrane</location>
        <topology evidence="7">Multi-pass membrane protein</topology>
    </subcellularLocation>
    <subcellularLocation>
        <location evidence="1">Membrane</location>
        <topology evidence="1">Multi-pass membrane protein</topology>
    </subcellularLocation>
</comment>
<feature type="transmembrane region" description="Helical" evidence="7">
    <location>
        <begin position="65"/>
        <end position="87"/>
    </location>
</feature>
<sequence>MLYYLAEKYESLTYLKSIYLRGFLGFAISLMIVMILGKPFIAYLRKEKIGDEAKDVGPETHFTKTGTPTMGGVLIVFSAAITNLIVGNLTNKFNLMLHLCMLLFSSIGFLDDYRKLTICKKGLSGRKKMIGQALIALLTWVFIIKFGISGTELDFGIMNPFSKNYLYIGVVPLLGWILVVLIGSSNAVNITDGLDGLVIMPVIIAASILGLIAYFTGHTELSQHFDLYYIAGTGEITVFLTGLIGAGLGFLWFNFYPAQIFMGDTGSLMLGGLLGVVAIFLRQELLFLLIGFVFVVEAVSVILQVGSYKMRKKRIFRMAPIHHHFELQGLAETKVTIRFWIIALLCGIGSLIILKLR</sequence>
<evidence type="ECO:0000313" key="10">
    <source>
        <dbReference type="Proteomes" id="UP000263486"/>
    </source>
</evidence>
<feature type="transmembrane region" description="Helical" evidence="7">
    <location>
        <begin position="227"/>
        <end position="253"/>
    </location>
</feature>
<dbReference type="Pfam" id="PF10555">
    <property type="entry name" value="MraY_sig1"/>
    <property type="match status" value="1"/>
</dbReference>
<keyword evidence="7" id="KW-0131">Cell cycle</keyword>
<organism evidence="9 10">
    <name type="scientific">Psychrilyobacter piezotolerans</name>
    <dbReference type="NCBI Taxonomy" id="2293438"/>
    <lineage>
        <taxon>Bacteria</taxon>
        <taxon>Fusobacteriati</taxon>
        <taxon>Fusobacteriota</taxon>
        <taxon>Fusobacteriia</taxon>
        <taxon>Fusobacteriales</taxon>
        <taxon>Fusobacteriaceae</taxon>
        <taxon>Psychrilyobacter</taxon>
    </lineage>
</organism>
<feature type="transmembrane region" description="Helical" evidence="7">
    <location>
        <begin position="335"/>
        <end position="354"/>
    </location>
</feature>